<dbReference type="Pfam" id="PF13863">
    <property type="entry name" value="DUF4200"/>
    <property type="match status" value="1"/>
</dbReference>
<dbReference type="InterPro" id="IPR025252">
    <property type="entry name" value="DUF4200"/>
</dbReference>
<name>A0ABD2MZZ5_9CUCU</name>
<dbReference type="PANTHER" id="PTHR21683">
    <property type="entry name" value="COILED-COIL DOMAIN-CONTAINING PROTEIN 42 LIKE-2-LIKE-RELATED"/>
    <property type="match status" value="1"/>
</dbReference>
<reference evidence="4 5" key="1">
    <citation type="journal article" date="2021" name="BMC Biol.">
        <title>Horizontally acquired antibacterial genes associated with adaptive radiation of ladybird beetles.</title>
        <authorList>
            <person name="Li H.S."/>
            <person name="Tang X.F."/>
            <person name="Huang Y.H."/>
            <person name="Xu Z.Y."/>
            <person name="Chen M.L."/>
            <person name="Du X.Y."/>
            <person name="Qiu B.Y."/>
            <person name="Chen P.T."/>
            <person name="Zhang W."/>
            <person name="Slipinski A."/>
            <person name="Escalona H.E."/>
            <person name="Waterhouse R.M."/>
            <person name="Zwick A."/>
            <person name="Pang H."/>
        </authorList>
    </citation>
    <scope>NUCLEOTIDE SEQUENCE [LARGE SCALE GENOMIC DNA]</scope>
    <source>
        <strain evidence="4">SYSU2018</strain>
    </source>
</reference>
<protein>
    <recommendedName>
        <fullName evidence="3">DUF4200 domain-containing protein</fullName>
    </recommendedName>
</protein>
<feature type="domain" description="DUF4200" evidence="3">
    <location>
        <begin position="11"/>
        <end position="85"/>
    </location>
</feature>
<evidence type="ECO:0000256" key="2">
    <source>
        <dbReference type="SAM" id="Coils"/>
    </source>
</evidence>
<accession>A0ABD2MZZ5</accession>
<dbReference type="PANTHER" id="PTHR21683:SF2">
    <property type="entry name" value="COILED-COIL DOMAIN-CONTAINING PROTEIN 42 LIKE-2-LIKE"/>
    <property type="match status" value="1"/>
</dbReference>
<sequence>MEADRNNGTSFEGKLQKFNSFLKGNLQKRERAYKKLNDDREAVQRRILEINSLKAKCMQRRNIFLSMKKMISKHSIYQRYLENVLGICCGEFRDLEDPLKRLEVLVSVKQQLEERQIMEMQHLENSKSDMLKFIQTKLLEVIGLNTTLASIHYKSDDTYNRTLDLEKVLVDVKVKISNLMIALLANKETINNIYYQICKRKNILEKYHKKNIFDKLVHINQSIKGFEATYFIINEKKGKTKRRKSTNLKPVKF</sequence>
<dbReference type="GO" id="GO:0005856">
    <property type="term" value="C:cytoskeleton"/>
    <property type="evidence" value="ECO:0007669"/>
    <property type="project" value="UniProtKB-ARBA"/>
</dbReference>
<feature type="coiled-coil region" evidence="2">
    <location>
        <begin position="26"/>
        <end position="53"/>
    </location>
</feature>
<gene>
    <name evidence="4" type="ORF">HHI36_022232</name>
</gene>
<proteinExistence type="predicted"/>
<evidence type="ECO:0000313" key="5">
    <source>
        <dbReference type="Proteomes" id="UP001516400"/>
    </source>
</evidence>
<comment type="caution">
    <text evidence="4">The sequence shown here is derived from an EMBL/GenBank/DDBJ whole genome shotgun (WGS) entry which is preliminary data.</text>
</comment>
<dbReference type="InterPro" id="IPR051147">
    <property type="entry name" value="CFAP_domain-containing"/>
</dbReference>
<dbReference type="Proteomes" id="UP001516400">
    <property type="component" value="Unassembled WGS sequence"/>
</dbReference>
<evidence type="ECO:0000256" key="1">
    <source>
        <dbReference type="ARBA" id="ARBA00023054"/>
    </source>
</evidence>
<keyword evidence="5" id="KW-1185">Reference proteome</keyword>
<keyword evidence="1 2" id="KW-0175">Coiled coil</keyword>
<organism evidence="4 5">
    <name type="scientific">Cryptolaemus montrouzieri</name>
    <dbReference type="NCBI Taxonomy" id="559131"/>
    <lineage>
        <taxon>Eukaryota</taxon>
        <taxon>Metazoa</taxon>
        <taxon>Ecdysozoa</taxon>
        <taxon>Arthropoda</taxon>
        <taxon>Hexapoda</taxon>
        <taxon>Insecta</taxon>
        <taxon>Pterygota</taxon>
        <taxon>Neoptera</taxon>
        <taxon>Endopterygota</taxon>
        <taxon>Coleoptera</taxon>
        <taxon>Polyphaga</taxon>
        <taxon>Cucujiformia</taxon>
        <taxon>Coccinelloidea</taxon>
        <taxon>Coccinellidae</taxon>
        <taxon>Scymninae</taxon>
        <taxon>Scymnini</taxon>
        <taxon>Cryptolaemus</taxon>
    </lineage>
</organism>
<evidence type="ECO:0000313" key="4">
    <source>
        <dbReference type="EMBL" id="KAL3271762.1"/>
    </source>
</evidence>
<dbReference type="EMBL" id="JABFTP020000042">
    <property type="protein sequence ID" value="KAL3271762.1"/>
    <property type="molecule type" value="Genomic_DNA"/>
</dbReference>
<dbReference type="AlphaFoldDB" id="A0ABD2MZZ5"/>
<evidence type="ECO:0000259" key="3">
    <source>
        <dbReference type="Pfam" id="PF13863"/>
    </source>
</evidence>